<evidence type="ECO:0000259" key="1">
    <source>
        <dbReference type="Pfam" id="PF09791"/>
    </source>
</evidence>
<name>A0ABW9W8F3_9BURK</name>
<dbReference type="PANTHER" id="PTHR21193">
    <property type="entry name" value="OXIDOREDUCTASE-LIKE DOMAIN-CONTAINING PROTEIN 1"/>
    <property type="match status" value="1"/>
</dbReference>
<dbReference type="RefSeq" id="WP_110845059.1">
    <property type="nucleotide sequence ID" value="NZ_WWCT01000036.1"/>
</dbReference>
<dbReference type="PANTHER" id="PTHR21193:SF3">
    <property type="entry name" value="OXIDOREDUCTASE-LIKE DOMAIN-CONTAINING PROTEIN 1"/>
    <property type="match status" value="1"/>
</dbReference>
<organism evidence="2 3">
    <name type="scientific">Duganella levis</name>
    <dbReference type="NCBI Taxonomy" id="2692169"/>
    <lineage>
        <taxon>Bacteria</taxon>
        <taxon>Pseudomonadati</taxon>
        <taxon>Pseudomonadota</taxon>
        <taxon>Betaproteobacteria</taxon>
        <taxon>Burkholderiales</taxon>
        <taxon>Oxalobacteraceae</taxon>
        <taxon>Telluria group</taxon>
        <taxon>Duganella</taxon>
    </lineage>
</organism>
<sequence>MSMDDPKPQPPTPPEPGDCCHSGCTYCVDDLYQEELDRYREALKAWQARHPE</sequence>
<dbReference type="EMBL" id="WWCT01000036">
    <property type="protein sequence ID" value="MYN30362.1"/>
    <property type="molecule type" value="Genomic_DNA"/>
</dbReference>
<protein>
    <submittedName>
        <fullName evidence="2">Oxidoreductase-like protein</fullName>
    </submittedName>
</protein>
<comment type="caution">
    <text evidence="2">The sequence shown here is derived from an EMBL/GenBank/DDBJ whole genome shotgun (WGS) entry which is preliminary data.</text>
</comment>
<feature type="domain" description="Oxidoreductase-like" evidence="1">
    <location>
        <begin position="10"/>
        <end position="47"/>
    </location>
</feature>
<accession>A0ABW9W8F3</accession>
<gene>
    <name evidence="2" type="ORF">GTP69_28545</name>
</gene>
<proteinExistence type="predicted"/>
<reference evidence="2 3" key="1">
    <citation type="submission" date="2019-12" db="EMBL/GenBank/DDBJ databases">
        <title>Novel species isolated from a subtropical stream in China.</title>
        <authorList>
            <person name="Lu H."/>
        </authorList>
    </citation>
    <scope>NUCLEOTIDE SEQUENCE [LARGE SCALE GENOMIC DNA]</scope>
    <source>
        <strain evidence="2 3">CY42W</strain>
    </source>
</reference>
<dbReference type="InterPro" id="IPR019180">
    <property type="entry name" value="Oxidoreductase-like_N"/>
</dbReference>
<dbReference type="Pfam" id="PF09791">
    <property type="entry name" value="Oxidored-like"/>
    <property type="match status" value="1"/>
</dbReference>
<evidence type="ECO:0000313" key="2">
    <source>
        <dbReference type="EMBL" id="MYN30362.1"/>
    </source>
</evidence>
<dbReference type="Proteomes" id="UP000642144">
    <property type="component" value="Unassembled WGS sequence"/>
</dbReference>
<dbReference type="InterPro" id="IPR039251">
    <property type="entry name" value="OXLD1"/>
</dbReference>
<keyword evidence="3" id="KW-1185">Reference proteome</keyword>
<evidence type="ECO:0000313" key="3">
    <source>
        <dbReference type="Proteomes" id="UP000642144"/>
    </source>
</evidence>